<comment type="pathway">
    <text evidence="2">Cell wall biogenesis; peptidoglycan biosynthesis.</text>
</comment>
<evidence type="ECO:0000256" key="2">
    <source>
        <dbReference type="ARBA" id="ARBA00004752"/>
    </source>
</evidence>
<keyword evidence="7" id="KW-0573">Peptidoglycan synthesis</keyword>
<dbReference type="Gene3D" id="3.65.10.10">
    <property type="entry name" value="Enolpyruvate transferase domain"/>
    <property type="match status" value="2"/>
</dbReference>
<dbReference type="OrthoDB" id="9803760at2"/>
<keyword evidence="6" id="KW-0133">Cell shape</keyword>
<evidence type="ECO:0000256" key="13">
    <source>
        <dbReference type="ARBA" id="ARBA00042443"/>
    </source>
</evidence>
<dbReference type="Proteomes" id="UP000325004">
    <property type="component" value="Chromosome"/>
</dbReference>
<comment type="catalytic activity">
    <reaction evidence="15">
        <text>phosphoenolpyruvate + UDP-N-acetyl-alpha-D-glucosamine = UDP-N-acetyl-3-O-(1-carboxyvinyl)-alpha-D-glucosamine + phosphate</text>
        <dbReference type="Rhea" id="RHEA:18681"/>
        <dbReference type="ChEBI" id="CHEBI:43474"/>
        <dbReference type="ChEBI" id="CHEBI:57705"/>
        <dbReference type="ChEBI" id="CHEBI:58702"/>
        <dbReference type="ChEBI" id="CHEBI:68483"/>
        <dbReference type="EC" id="2.5.1.7"/>
    </reaction>
</comment>
<keyword evidence="8" id="KW-0131">Cell cycle</keyword>
<organism evidence="17 18">
    <name type="scientific">Candidatus Cytomitobacter primus</name>
    <dbReference type="NCBI Taxonomy" id="2066024"/>
    <lineage>
        <taxon>Bacteria</taxon>
        <taxon>Pseudomonadati</taxon>
        <taxon>Pseudomonadota</taxon>
        <taxon>Alphaproteobacteria</taxon>
        <taxon>Holosporales</taxon>
        <taxon>Holosporaceae</taxon>
        <taxon>Candidatus Cytomitobacter</taxon>
    </lineage>
</organism>
<evidence type="ECO:0000256" key="4">
    <source>
        <dbReference type="ARBA" id="ARBA00022618"/>
    </source>
</evidence>
<evidence type="ECO:0000256" key="5">
    <source>
        <dbReference type="ARBA" id="ARBA00022679"/>
    </source>
</evidence>
<evidence type="ECO:0000256" key="3">
    <source>
        <dbReference type="ARBA" id="ARBA00022490"/>
    </source>
</evidence>
<evidence type="ECO:0000259" key="16">
    <source>
        <dbReference type="Pfam" id="PF00275"/>
    </source>
</evidence>
<dbReference type="GO" id="GO:0008760">
    <property type="term" value="F:UDP-N-acetylglucosamine 1-carboxyvinyltransferase activity"/>
    <property type="evidence" value="ECO:0007669"/>
    <property type="project" value="UniProtKB-EC"/>
</dbReference>
<evidence type="ECO:0000256" key="14">
    <source>
        <dbReference type="ARBA" id="ARBA00042842"/>
    </source>
</evidence>
<dbReference type="SUPFAM" id="SSF55205">
    <property type="entry name" value="EPT/RTPC-like"/>
    <property type="match status" value="1"/>
</dbReference>
<evidence type="ECO:0000313" key="18">
    <source>
        <dbReference type="Proteomes" id="UP000325004"/>
    </source>
</evidence>
<keyword evidence="5 17" id="KW-0808">Transferase</keyword>
<comment type="similarity">
    <text evidence="10">Belongs to the EPSP synthase family. MurA subfamily.</text>
</comment>
<dbReference type="AlphaFoldDB" id="A0A5C0UES5"/>
<dbReference type="NCBIfam" id="NF006873">
    <property type="entry name" value="PRK09369.1"/>
    <property type="match status" value="1"/>
</dbReference>
<name>A0A5C0UES5_9PROT</name>
<dbReference type="InterPro" id="IPR013792">
    <property type="entry name" value="RNA3'P_cycl/enolpyr_Trfase_a/b"/>
</dbReference>
<dbReference type="GO" id="GO:0009252">
    <property type="term" value="P:peptidoglycan biosynthetic process"/>
    <property type="evidence" value="ECO:0007669"/>
    <property type="project" value="UniProtKB-KW"/>
</dbReference>
<comment type="subcellular location">
    <subcellularLocation>
        <location evidence="1">Cytoplasm</location>
    </subcellularLocation>
</comment>
<evidence type="ECO:0000256" key="7">
    <source>
        <dbReference type="ARBA" id="ARBA00022984"/>
    </source>
</evidence>
<keyword evidence="4" id="KW-0132">Cell division</keyword>
<gene>
    <name evidence="17" type="ORF">FZC34_01575</name>
</gene>
<evidence type="ECO:0000313" key="17">
    <source>
        <dbReference type="EMBL" id="QEK38596.1"/>
    </source>
</evidence>
<dbReference type="GO" id="GO:0005737">
    <property type="term" value="C:cytoplasm"/>
    <property type="evidence" value="ECO:0007669"/>
    <property type="project" value="UniProtKB-SubCell"/>
</dbReference>
<keyword evidence="9" id="KW-0961">Cell wall biogenesis/degradation</keyword>
<keyword evidence="3" id="KW-0963">Cytoplasm</keyword>
<evidence type="ECO:0000256" key="15">
    <source>
        <dbReference type="ARBA" id="ARBA00047527"/>
    </source>
</evidence>
<dbReference type="PANTHER" id="PTHR43783:SF1">
    <property type="entry name" value="UDP-N-ACETYLGLUCOSAMINE 1-CARBOXYVINYLTRANSFERASE"/>
    <property type="match status" value="1"/>
</dbReference>
<dbReference type="GO" id="GO:0008360">
    <property type="term" value="P:regulation of cell shape"/>
    <property type="evidence" value="ECO:0007669"/>
    <property type="project" value="UniProtKB-KW"/>
</dbReference>
<accession>A0A5C0UES5</accession>
<keyword evidence="18" id="KW-1185">Reference proteome</keyword>
<evidence type="ECO:0000256" key="11">
    <source>
        <dbReference type="ARBA" id="ARBA00039108"/>
    </source>
</evidence>
<evidence type="ECO:0000256" key="1">
    <source>
        <dbReference type="ARBA" id="ARBA00004496"/>
    </source>
</evidence>
<dbReference type="GO" id="GO:0051301">
    <property type="term" value="P:cell division"/>
    <property type="evidence" value="ECO:0007669"/>
    <property type="project" value="UniProtKB-KW"/>
</dbReference>
<sequence>MVGFCVDFYQVRGGYNFSGQIKCGGAKNLSTKAIIATLLSDEISILDNIPNIGDVEVTKVLLKKIGVYFEFENGKMTISPNQINNFTIKPEHNILYGRLPILLLAVLIHKNDSVSVPKLDGCKFGPRSTDFHFDILRKFGISIQENEDNYIAKKTKKITGQNISLPFPSVGATEFALFISVLAEGISVLENIAAEPEIMCLIAMLQQMGAKIHWISHNKIVVEGVKKLHGVNYRIINDRIEMASWAVLAACSDGVIDIETVDHIEWLSTFLGVFQRMGGGFKRIDNGIRFFKKGELKSISIETGPYPAFSTDYQPMITLMMSQANGISSIHETLFEDRLSHLQNLKKFGVKSEIITKCIGSSCQFSNQNYYHSAFICGNTKLESPNQIIKSENLRSGITYLIAGCISKGISKIGNTNLITRGYENILEKFKLLNVDINLIK</sequence>
<dbReference type="EMBL" id="CP043316">
    <property type="protein sequence ID" value="QEK38596.1"/>
    <property type="molecule type" value="Genomic_DNA"/>
</dbReference>
<reference evidence="17 18" key="1">
    <citation type="submission" date="2019-08" db="EMBL/GenBank/DDBJ databases">
        <title>Highly reduced genomes of protist endosymbionts show evolutionary convergence.</title>
        <authorList>
            <person name="George E."/>
            <person name="Husnik F."/>
            <person name="Tashyreva D."/>
            <person name="Prokopchuk G."/>
            <person name="Horak A."/>
            <person name="Kwong W.K."/>
            <person name="Lukes J."/>
            <person name="Keeling P.J."/>
        </authorList>
    </citation>
    <scope>NUCLEOTIDE SEQUENCE [LARGE SCALE GENOMIC DNA]</scope>
    <source>
        <strain evidence="17">1604LC</strain>
    </source>
</reference>
<evidence type="ECO:0000256" key="12">
    <source>
        <dbReference type="ARBA" id="ARBA00039754"/>
    </source>
</evidence>
<feature type="domain" description="Enolpyruvate transferase" evidence="16">
    <location>
        <begin position="12"/>
        <end position="429"/>
    </location>
</feature>
<dbReference type="InterPro" id="IPR036968">
    <property type="entry name" value="Enolpyruvate_Tfrase_sf"/>
</dbReference>
<dbReference type="PANTHER" id="PTHR43783">
    <property type="entry name" value="UDP-N-ACETYLGLUCOSAMINE 1-CARBOXYVINYLTRANSFERASE"/>
    <property type="match status" value="1"/>
</dbReference>
<evidence type="ECO:0000256" key="9">
    <source>
        <dbReference type="ARBA" id="ARBA00023316"/>
    </source>
</evidence>
<dbReference type="GO" id="GO:0071555">
    <property type="term" value="P:cell wall organization"/>
    <property type="evidence" value="ECO:0007669"/>
    <property type="project" value="UniProtKB-KW"/>
</dbReference>
<evidence type="ECO:0000256" key="10">
    <source>
        <dbReference type="ARBA" id="ARBA00038367"/>
    </source>
</evidence>
<evidence type="ECO:0000256" key="6">
    <source>
        <dbReference type="ARBA" id="ARBA00022960"/>
    </source>
</evidence>
<dbReference type="EC" id="2.5.1.7" evidence="11"/>
<dbReference type="KEGG" id="cpri:FZC34_01575"/>
<dbReference type="InterPro" id="IPR001986">
    <property type="entry name" value="Enolpyruvate_Tfrase_dom"/>
</dbReference>
<dbReference type="InterPro" id="IPR050068">
    <property type="entry name" value="MurA_subfamily"/>
</dbReference>
<proteinExistence type="inferred from homology"/>
<protein>
    <recommendedName>
        <fullName evidence="12">UDP-N-acetylglucosamine 1-carboxyvinyltransferase</fullName>
        <ecNumber evidence="11">2.5.1.7</ecNumber>
    </recommendedName>
    <alternativeName>
        <fullName evidence="13">Enoylpyruvate transferase</fullName>
    </alternativeName>
    <alternativeName>
        <fullName evidence="14">UDP-N-acetylglucosamine enolpyruvyl transferase</fullName>
    </alternativeName>
</protein>
<dbReference type="Pfam" id="PF00275">
    <property type="entry name" value="EPSP_synthase"/>
    <property type="match status" value="1"/>
</dbReference>
<evidence type="ECO:0000256" key="8">
    <source>
        <dbReference type="ARBA" id="ARBA00023306"/>
    </source>
</evidence>